<comment type="caution">
    <text evidence="2">The sequence shown here is derived from an EMBL/GenBank/DDBJ whole genome shotgun (WGS) entry which is preliminary data.</text>
</comment>
<evidence type="ECO:0000313" key="3">
    <source>
        <dbReference type="Proteomes" id="UP000288028"/>
    </source>
</evidence>
<keyword evidence="1" id="KW-1133">Transmembrane helix</keyword>
<reference evidence="2 3" key="1">
    <citation type="submission" date="2017-05" db="EMBL/GenBank/DDBJ databases">
        <title>Vagococcus spp. assemblies.</title>
        <authorList>
            <person name="Gulvik C.A."/>
        </authorList>
    </citation>
    <scope>NUCLEOTIDE SEQUENCE [LARGE SCALE GENOMIC DNA]</scope>
    <source>
        <strain evidence="2 3">SS1714</strain>
    </source>
</reference>
<gene>
    <name evidence="2" type="ORF">CBF28_11655</name>
</gene>
<accession>A0A430AVD2</accession>
<keyword evidence="1" id="KW-0812">Transmembrane</keyword>
<dbReference type="EMBL" id="NGKB01000012">
    <property type="protein sequence ID" value="RSU12020.1"/>
    <property type="molecule type" value="Genomic_DNA"/>
</dbReference>
<keyword evidence="3" id="KW-1185">Reference proteome</keyword>
<feature type="transmembrane region" description="Helical" evidence="1">
    <location>
        <begin position="6"/>
        <end position="24"/>
    </location>
</feature>
<evidence type="ECO:0000313" key="2">
    <source>
        <dbReference type="EMBL" id="RSU12020.1"/>
    </source>
</evidence>
<name>A0A430AVD2_9ENTE</name>
<dbReference type="Proteomes" id="UP000288028">
    <property type="component" value="Unassembled WGS sequence"/>
</dbReference>
<keyword evidence="1" id="KW-0472">Membrane</keyword>
<evidence type="ECO:0000256" key="1">
    <source>
        <dbReference type="SAM" id="Phobius"/>
    </source>
</evidence>
<dbReference type="AlphaFoldDB" id="A0A430AVD2"/>
<organism evidence="2 3">
    <name type="scientific">Vagococcus carniphilus</name>
    <dbReference type="NCBI Taxonomy" id="218144"/>
    <lineage>
        <taxon>Bacteria</taxon>
        <taxon>Bacillati</taxon>
        <taxon>Bacillota</taxon>
        <taxon>Bacilli</taxon>
        <taxon>Lactobacillales</taxon>
        <taxon>Enterococcaceae</taxon>
        <taxon>Vagococcus</taxon>
    </lineage>
</organism>
<sequence length="80" mass="9158">MTKKRTIFGLIIVASTSILALSIVHMKKEVSMNRNDDFNIVKSEKKDNGIYLKTRNDISKSGKEIFIDDNGKIYSNDYIE</sequence>
<protein>
    <submittedName>
        <fullName evidence="2">Uncharacterized protein</fullName>
    </submittedName>
</protein>
<dbReference type="RefSeq" id="WP_126795465.1">
    <property type="nucleotide sequence ID" value="NZ_CP060720.1"/>
</dbReference>
<dbReference type="GeneID" id="95579235"/>
<proteinExistence type="predicted"/>